<dbReference type="InterPro" id="IPR000425">
    <property type="entry name" value="MIP"/>
</dbReference>
<dbReference type="SUPFAM" id="SSF81338">
    <property type="entry name" value="Aquaporin-like"/>
    <property type="match status" value="1"/>
</dbReference>
<comment type="similarity">
    <text evidence="2 7">Belongs to the MIP/aquaporin (TC 1.A.8) family.</text>
</comment>
<evidence type="ECO:0000256" key="9">
    <source>
        <dbReference type="SAM" id="Phobius"/>
    </source>
</evidence>
<evidence type="ECO:0000256" key="2">
    <source>
        <dbReference type="ARBA" id="ARBA00006175"/>
    </source>
</evidence>
<keyword evidence="6 9" id="KW-0472">Membrane</keyword>
<comment type="subcellular location">
    <subcellularLocation>
        <location evidence="1">Membrane</location>
        <topology evidence="1">Multi-pass membrane protein</topology>
    </subcellularLocation>
</comment>
<dbReference type="Pfam" id="PF00230">
    <property type="entry name" value="MIP"/>
    <property type="match status" value="1"/>
</dbReference>
<comment type="caution">
    <text evidence="10">The sequence shown here is derived from an EMBL/GenBank/DDBJ whole genome shotgun (WGS) entry which is preliminary data.</text>
</comment>
<evidence type="ECO:0000256" key="5">
    <source>
        <dbReference type="ARBA" id="ARBA00022989"/>
    </source>
</evidence>
<dbReference type="GO" id="GO:0005886">
    <property type="term" value="C:plasma membrane"/>
    <property type="evidence" value="ECO:0007669"/>
    <property type="project" value="TreeGrafter"/>
</dbReference>
<dbReference type="GO" id="GO:0015254">
    <property type="term" value="F:glycerol channel activity"/>
    <property type="evidence" value="ECO:0007669"/>
    <property type="project" value="TreeGrafter"/>
</dbReference>
<feature type="transmembrane region" description="Helical" evidence="9">
    <location>
        <begin position="325"/>
        <end position="348"/>
    </location>
</feature>
<gene>
    <name evidence="10" type="ORF">LTR62_007535</name>
</gene>
<dbReference type="EMBL" id="JAVRRL010000071">
    <property type="protein sequence ID" value="KAK5109079.1"/>
    <property type="molecule type" value="Genomic_DNA"/>
</dbReference>
<reference evidence="10" key="1">
    <citation type="submission" date="2023-08" db="EMBL/GenBank/DDBJ databases">
        <title>Black Yeasts Isolated from many extreme environments.</title>
        <authorList>
            <person name="Coleine C."/>
            <person name="Stajich J.E."/>
            <person name="Selbmann L."/>
        </authorList>
    </citation>
    <scope>NUCLEOTIDE SEQUENCE</scope>
    <source>
        <strain evidence="10">CCFEE 5401</strain>
    </source>
</reference>
<proteinExistence type="inferred from homology"/>
<organism evidence="10 11">
    <name type="scientific">Meristemomyces frigidus</name>
    <dbReference type="NCBI Taxonomy" id="1508187"/>
    <lineage>
        <taxon>Eukaryota</taxon>
        <taxon>Fungi</taxon>
        <taxon>Dikarya</taxon>
        <taxon>Ascomycota</taxon>
        <taxon>Pezizomycotina</taxon>
        <taxon>Dothideomycetes</taxon>
        <taxon>Dothideomycetidae</taxon>
        <taxon>Mycosphaerellales</taxon>
        <taxon>Teratosphaeriaceae</taxon>
        <taxon>Meristemomyces</taxon>
    </lineage>
</organism>
<accession>A0AAN7TM91</accession>
<dbReference type="Gene3D" id="1.20.1080.10">
    <property type="entry name" value="Glycerol uptake facilitator protein"/>
    <property type="match status" value="1"/>
</dbReference>
<dbReference type="InterPro" id="IPR050363">
    <property type="entry name" value="MIP/Aquaporin"/>
</dbReference>
<evidence type="ECO:0000313" key="11">
    <source>
        <dbReference type="Proteomes" id="UP001310890"/>
    </source>
</evidence>
<keyword evidence="3 7" id="KW-0813">Transport</keyword>
<keyword evidence="4 7" id="KW-0812">Transmembrane</keyword>
<sequence length="388" mass="42484">MSRMGQHVVEAVHSAGSYASPRAGKAKPTLSPTRRHHDNSSLRTTDSEDTRHHDPPDGALDLSPNASERMINREITARQEQGESDPGHVRRKKRRFWFGLEPNKRLKQHHEGAENLRWSRIRSTLQEPFSEFLGVFVFTMIQQGGVAQVTLSVGETTAPGGDGYGSYLAVPFTRAFPLLTFGQLLGAFCGTGVSFGIFKPAINAYSGGALLVPPTPQATASIFTSFPQNFSSRTSQVFSIVQRTAIMQCVISALKDDYNLGQAISPGGSNLFPLNLFFLFFALTAALGWETAGQTNPALDFGSRLMLSALGYPSAIWTAHGGYAWIPVIVPLIGACFGAFCYDVLIFTGSSPVNTPYMGLNKLVSPSMDFRNRRQRYRQRRDPENGNA</sequence>
<evidence type="ECO:0000256" key="1">
    <source>
        <dbReference type="ARBA" id="ARBA00004141"/>
    </source>
</evidence>
<keyword evidence="5 9" id="KW-1133">Transmembrane helix</keyword>
<name>A0AAN7TM91_9PEZI</name>
<evidence type="ECO:0008006" key="12">
    <source>
        <dbReference type="Google" id="ProtNLM"/>
    </source>
</evidence>
<dbReference type="PRINTS" id="PR00783">
    <property type="entry name" value="MINTRINSICP"/>
</dbReference>
<evidence type="ECO:0000256" key="4">
    <source>
        <dbReference type="ARBA" id="ARBA00022692"/>
    </source>
</evidence>
<dbReference type="PANTHER" id="PTHR43829:SF9">
    <property type="entry name" value="AQUAPORIN-9"/>
    <property type="match status" value="1"/>
</dbReference>
<feature type="compositionally biased region" description="Basic and acidic residues" evidence="8">
    <location>
        <begin position="45"/>
        <end position="56"/>
    </location>
</feature>
<dbReference type="InterPro" id="IPR023271">
    <property type="entry name" value="Aquaporin-like"/>
</dbReference>
<feature type="region of interest" description="Disordered" evidence="8">
    <location>
        <begin position="1"/>
        <end position="67"/>
    </location>
</feature>
<dbReference type="Proteomes" id="UP001310890">
    <property type="component" value="Unassembled WGS sequence"/>
</dbReference>
<evidence type="ECO:0000256" key="8">
    <source>
        <dbReference type="SAM" id="MobiDB-lite"/>
    </source>
</evidence>
<dbReference type="AlphaFoldDB" id="A0AAN7TM91"/>
<evidence type="ECO:0000256" key="6">
    <source>
        <dbReference type="ARBA" id="ARBA00023136"/>
    </source>
</evidence>
<dbReference type="PANTHER" id="PTHR43829">
    <property type="entry name" value="AQUAPORIN OR AQUAGLYCEROPORIN RELATED"/>
    <property type="match status" value="1"/>
</dbReference>
<feature type="transmembrane region" description="Helical" evidence="9">
    <location>
        <begin position="271"/>
        <end position="289"/>
    </location>
</feature>
<protein>
    <recommendedName>
        <fullName evidence="12">Aquaporin</fullName>
    </recommendedName>
</protein>
<evidence type="ECO:0000313" key="10">
    <source>
        <dbReference type="EMBL" id="KAK5109079.1"/>
    </source>
</evidence>
<evidence type="ECO:0000256" key="3">
    <source>
        <dbReference type="ARBA" id="ARBA00022448"/>
    </source>
</evidence>
<evidence type="ECO:0000256" key="7">
    <source>
        <dbReference type="RuleBase" id="RU000477"/>
    </source>
</evidence>
<dbReference type="GO" id="GO:0015250">
    <property type="term" value="F:water channel activity"/>
    <property type="evidence" value="ECO:0007669"/>
    <property type="project" value="TreeGrafter"/>
</dbReference>